<feature type="transmembrane region" description="Helical" evidence="1">
    <location>
        <begin position="45"/>
        <end position="62"/>
    </location>
</feature>
<dbReference type="Proteomes" id="UP000199729">
    <property type="component" value="Chromosome"/>
</dbReference>
<accession>A0A221KIG8</accession>
<reference evidence="2 3" key="1">
    <citation type="submission" date="2017-07" db="EMBL/GenBank/DDBJ databases">
        <title>Complete Genome Sequence of the cosmetic ferment Vitreoscilla filiformis (ATCC15551).</title>
        <authorList>
            <person name="Contreras S."/>
            <person name="Sagory-Zalkind P."/>
            <person name="Blanquart H."/>
            <person name="Iltis A."/>
            <person name="Morand S.C."/>
        </authorList>
    </citation>
    <scope>NUCLEOTIDE SEQUENCE [LARGE SCALE GENOMIC DNA]</scope>
    <source>
        <strain evidence="2 3">ATCC 15551</strain>
    </source>
</reference>
<evidence type="ECO:0000313" key="2">
    <source>
        <dbReference type="EMBL" id="ASM78623.1"/>
    </source>
</evidence>
<name>A0A221KIG8_VITFI</name>
<sequence>MGELMLHQHPSENIVSDEWGISYFLIWFFMWVITQWITDTRIYEVALVFIILYYCVRVRYGVPKDWQRYSVWQEKKFKK</sequence>
<keyword evidence="3" id="KW-1185">Reference proteome</keyword>
<dbReference type="KEGG" id="vff:VITFI_CDS2846"/>
<organism evidence="2 3">
    <name type="scientific">Vitreoscilla filiformis</name>
    <dbReference type="NCBI Taxonomy" id="63"/>
    <lineage>
        <taxon>Bacteria</taxon>
        <taxon>Pseudomonadati</taxon>
        <taxon>Pseudomonadota</taxon>
        <taxon>Betaproteobacteria</taxon>
        <taxon>Neisseriales</taxon>
        <taxon>Neisseriaceae</taxon>
        <taxon>Vitreoscilla</taxon>
    </lineage>
</organism>
<gene>
    <name evidence="2" type="ORF">VITFI_CDS2846</name>
</gene>
<keyword evidence="1" id="KW-0812">Transmembrane</keyword>
<protein>
    <submittedName>
        <fullName evidence="2">Uncharacterized protein</fullName>
    </submittedName>
</protein>
<keyword evidence="1" id="KW-0472">Membrane</keyword>
<proteinExistence type="predicted"/>
<dbReference type="EMBL" id="CP022423">
    <property type="protein sequence ID" value="ASM78623.1"/>
    <property type="molecule type" value="Genomic_DNA"/>
</dbReference>
<feature type="transmembrane region" description="Helical" evidence="1">
    <location>
        <begin position="20"/>
        <end position="38"/>
    </location>
</feature>
<keyword evidence="1" id="KW-1133">Transmembrane helix</keyword>
<evidence type="ECO:0000256" key="1">
    <source>
        <dbReference type="SAM" id="Phobius"/>
    </source>
</evidence>
<evidence type="ECO:0000313" key="3">
    <source>
        <dbReference type="Proteomes" id="UP000199729"/>
    </source>
</evidence>
<dbReference type="AlphaFoldDB" id="A0A221KIG8"/>